<evidence type="ECO:0000256" key="8">
    <source>
        <dbReference type="ARBA" id="ARBA00023136"/>
    </source>
</evidence>
<feature type="transmembrane region" description="Helical" evidence="11">
    <location>
        <begin position="295"/>
        <end position="316"/>
    </location>
</feature>
<evidence type="ECO:0000313" key="12">
    <source>
        <dbReference type="EMBL" id="KAK9725745.1"/>
    </source>
</evidence>
<name>A0AAW1KZC2_SAPOF</name>
<evidence type="ECO:0000256" key="6">
    <source>
        <dbReference type="ARBA" id="ARBA00022989"/>
    </source>
</evidence>
<gene>
    <name evidence="12" type="ORF">RND81_05G166200</name>
</gene>
<dbReference type="PANTHER" id="PTHR32219:SF3">
    <property type="entry name" value="CALPONIN-LIKE DOMAIN PROTEIN"/>
    <property type="match status" value="1"/>
</dbReference>
<feature type="compositionally biased region" description="Basic residues" evidence="10">
    <location>
        <begin position="263"/>
        <end position="277"/>
    </location>
</feature>
<feature type="region of interest" description="Disordered" evidence="10">
    <location>
        <begin position="98"/>
        <end position="121"/>
    </location>
</feature>
<dbReference type="GO" id="GO:0005789">
    <property type="term" value="C:endoplasmic reticulum membrane"/>
    <property type="evidence" value="ECO:0007669"/>
    <property type="project" value="UniProtKB-SubCell"/>
</dbReference>
<evidence type="ECO:0000256" key="9">
    <source>
        <dbReference type="ARBA" id="ARBA00038080"/>
    </source>
</evidence>
<evidence type="ECO:0000256" key="10">
    <source>
        <dbReference type="SAM" id="MobiDB-lite"/>
    </source>
</evidence>
<evidence type="ECO:0000256" key="3">
    <source>
        <dbReference type="ARBA" id="ARBA00022475"/>
    </source>
</evidence>
<feature type="compositionally biased region" description="Basic and acidic residues" evidence="10">
    <location>
        <begin position="196"/>
        <end position="219"/>
    </location>
</feature>
<dbReference type="AlphaFoldDB" id="A0AAW1KZC2"/>
<dbReference type="InterPro" id="IPR055282">
    <property type="entry name" value="PPI1-4"/>
</dbReference>
<reference evidence="12" key="1">
    <citation type="submission" date="2024-03" db="EMBL/GenBank/DDBJ databases">
        <title>WGS assembly of Saponaria officinalis var. Norfolk2.</title>
        <authorList>
            <person name="Jenkins J."/>
            <person name="Shu S."/>
            <person name="Grimwood J."/>
            <person name="Barry K."/>
            <person name="Goodstein D."/>
            <person name="Schmutz J."/>
            <person name="Leebens-Mack J."/>
            <person name="Osbourn A."/>
        </authorList>
    </citation>
    <scope>NUCLEOTIDE SEQUENCE [LARGE SCALE GENOMIC DNA]</scope>
    <source>
        <strain evidence="12">JIC</strain>
    </source>
</reference>
<feature type="region of interest" description="Disordered" evidence="10">
    <location>
        <begin position="134"/>
        <end position="285"/>
    </location>
</feature>
<evidence type="ECO:0000256" key="1">
    <source>
        <dbReference type="ARBA" id="ARBA00004162"/>
    </source>
</evidence>
<keyword evidence="8 11" id="KW-0472">Membrane</keyword>
<comment type="caution">
    <text evidence="12">The sequence shown here is derived from an EMBL/GenBank/DDBJ whole genome shotgun (WGS) entry which is preliminary data.</text>
</comment>
<protein>
    <submittedName>
        <fullName evidence="12">Uncharacterized protein</fullName>
    </submittedName>
</protein>
<evidence type="ECO:0000256" key="5">
    <source>
        <dbReference type="ARBA" id="ARBA00022824"/>
    </source>
</evidence>
<comment type="similarity">
    <text evidence="9">Belongs to the plant Proton pump-interactor protein family.</text>
</comment>
<evidence type="ECO:0000313" key="13">
    <source>
        <dbReference type="Proteomes" id="UP001443914"/>
    </source>
</evidence>
<keyword evidence="3" id="KW-1003">Cell membrane</keyword>
<comment type="subcellular location">
    <subcellularLocation>
        <location evidence="1">Cell membrane</location>
        <topology evidence="1">Single-pass membrane protein</topology>
    </subcellularLocation>
    <subcellularLocation>
        <location evidence="2">Endoplasmic reticulum membrane</location>
        <topology evidence="2">Single-pass membrane protein</topology>
    </subcellularLocation>
</comment>
<feature type="compositionally biased region" description="Basic and acidic residues" evidence="10">
    <location>
        <begin position="102"/>
        <end position="121"/>
    </location>
</feature>
<evidence type="ECO:0000256" key="4">
    <source>
        <dbReference type="ARBA" id="ARBA00022692"/>
    </source>
</evidence>
<keyword evidence="7" id="KW-0175">Coiled coil</keyword>
<organism evidence="12 13">
    <name type="scientific">Saponaria officinalis</name>
    <name type="common">Common soapwort</name>
    <name type="synonym">Lychnis saponaria</name>
    <dbReference type="NCBI Taxonomy" id="3572"/>
    <lineage>
        <taxon>Eukaryota</taxon>
        <taxon>Viridiplantae</taxon>
        <taxon>Streptophyta</taxon>
        <taxon>Embryophyta</taxon>
        <taxon>Tracheophyta</taxon>
        <taxon>Spermatophyta</taxon>
        <taxon>Magnoliopsida</taxon>
        <taxon>eudicotyledons</taxon>
        <taxon>Gunneridae</taxon>
        <taxon>Pentapetalae</taxon>
        <taxon>Caryophyllales</taxon>
        <taxon>Caryophyllaceae</taxon>
        <taxon>Caryophylleae</taxon>
        <taxon>Saponaria</taxon>
    </lineage>
</organism>
<feature type="compositionally biased region" description="Basic and acidic residues" evidence="10">
    <location>
        <begin position="134"/>
        <end position="189"/>
    </location>
</feature>
<dbReference type="Proteomes" id="UP001443914">
    <property type="component" value="Unassembled WGS sequence"/>
</dbReference>
<evidence type="ECO:0000256" key="11">
    <source>
        <dbReference type="SAM" id="Phobius"/>
    </source>
</evidence>
<feature type="compositionally biased region" description="Basic residues" evidence="10">
    <location>
        <begin position="220"/>
        <end position="229"/>
    </location>
</feature>
<keyword evidence="6 11" id="KW-1133">Transmembrane helix</keyword>
<keyword evidence="4 11" id="KW-0812">Transmembrane</keyword>
<dbReference type="EMBL" id="JBDFQZ010000005">
    <property type="protein sequence ID" value="KAK9725745.1"/>
    <property type="molecule type" value="Genomic_DNA"/>
</dbReference>
<keyword evidence="5" id="KW-0256">Endoplasmic reticulum</keyword>
<accession>A0AAW1KZC2</accession>
<keyword evidence="13" id="KW-1185">Reference proteome</keyword>
<dbReference type="GO" id="GO:0005886">
    <property type="term" value="C:plasma membrane"/>
    <property type="evidence" value="ECO:0007669"/>
    <property type="project" value="UniProtKB-SubCell"/>
</dbReference>
<dbReference type="PANTHER" id="PTHR32219">
    <property type="entry name" value="RNA-BINDING PROTEIN YLMH-RELATED"/>
    <property type="match status" value="1"/>
</dbReference>
<evidence type="ECO:0000256" key="2">
    <source>
        <dbReference type="ARBA" id="ARBA00004389"/>
    </source>
</evidence>
<evidence type="ECO:0000256" key="7">
    <source>
        <dbReference type="ARBA" id="ARBA00023054"/>
    </source>
</evidence>
<sequence length="331" mass="38497">MTLKKQLREKNATFYNAKRVAYNYAAAGEKDSLERHCTNQVETFMELWNKDEKFRKDYIQCNMKQMLWKFGTLDGTQRGINEAPPSFRDVSDNIVNASSEVDSSKARDIEDESSKKEEEKKVNLVAEKKEVTEVSSKIEIEDDKEETKPTKEEEELARKAEQLRREVDAARLNEKRKSEEKARAEEALERKRRNAMKAEARAEFRAQKEAERKEKEREKRAKKKEKKKGLNPEITENEPAQASEPLPKYVSEPEATEKPAIVAKRKRKASLKTKQVKTTKPVPPTLRNKSNRGLLRYWPCACIVLLVIAFFFFGSFERIRTIKQRISGLLH</sequence>
<proteinExistence type="inferred from homology"/>